<accession>A0A0W0D0L3</accession>
<name>A0A0W0D0L3_CANGB</name>
<reference evidence="1 2" key="1">
    <citation type="submission" date="2015-10" db="EMBL/GenBank/DDBJ databases">
        <title>Draft genomes sequences of Candida glabrata isolates 1A, 1B, 2A, 2B, 3A and 3B.</title>
        <authorList>
            <person name="Haavelsrud O.E."/>
            <person name="Gaustad P."/>
        </authorList>
    </citation>
    <scope>NUCLEOTIDE SEQUENCE [LARGE SCALE GENOMIC DNA]</scope>
    <source>
        <strain evidence="1">910700640</strain>
    </source>
</reference>
<dbReference type="InterPro" id="IPR053092">
    <property type="entry name" value="Mitochondrial_unc_protein"/>
</dbReference>
<dbReference type="PhylomeDB" id="A0A0W0D0L3"/>
<dbReference type="AlphaFoldDB" id="A0A0W0D0L3"/>
<dbReference type="VEuPathDB" id="FungiDB:GW608_L03245"/>
<comment type="caution">
    <text evidence="1">The sequence shown here is derived from an EMBL/GenBank/DDBJ whole genome shotgun (WGS) entry which is preliminary data.</text>
</comment>
<dbReference type="OrthoDB" id="4083608at2759"/>
<evidence type="ECO:0000313" key="1">
    <source>
        <dbReference type="EMBL" id="KTB05680.1"/>
    </source>
</evidence>
<dbReference type="VEuPathDB" id="FungiDB:CAGL0I03520g"/>
<gene>
    <name evidence="1" type="ORF">AO440_002485</name>
</gene>
<dbReference type="VEuPathDB" id="FungiDB:GVI51_I03245"/>
<dbReference type="PANTHER" id="PTHR28048">
    <property type="entry name" value="ACR195WP"/>
    <property type="match status" value="1"/>
</dbReference>
<evidence type="ECO:0000313" key="2">
    <source>
        <dbReference type="Proteomes" id="UP000054886"/>
    </source>
</evidence>
<proteinExistence type="predicted"/>
<dbReference type="GO" id="GO:0051131">
    <property type="term" value="P:chaperone-mediated protein complex assembly"/>
    <property type="evidence" value="ECO:0007669"/>
    <property type="project" value="EnsemblFungi"/>
</dbReference>
<dbReference type="GO" id="GO:0015035">
    <property type="term" value="F:protein-disulfide reductase activity"/>
    <property type="evidence" value="ECO:0007669"/>
    <property type="project" value="EnsemblFungi"/>
</dbReference>
<dbReference type="GO" id="GO:0005743">
    <property type="term" value="C:mitochondrial inner membrane"/>
    <property type="evidence" value="ECO:0007669"/>
    <property type="project" value="EnsemblFungi"/>
</dbReference>
<dbReference type="GO" id="GO:0005777">
    <property type="term" value="C:peroxisome"/>
    <property type="evidence" value="ECO:0007669"/>
    <property type="project" value="EnsemblFungi"/>
</dbReference>
<dbReference type="VEuPathDB" id="FungiDB:GWK60_L03245"/>
<protein>
    <recommendedName>
        <fullName evidence="3">DUF4536 domain-containing protein</fullName>
    </recommendedName>
</protein>
<dbReference type="GO" id="GO:0006457">
    <property type="term" value="P:protein folding"/>
    <property type="evidence" value="ECO:0007669"/>
    <property type="project" value="EnsemblFungi"/>
</dbReference>
<dbReference type="Proteomes" id="UP000054886">
    <property type="component" value="Unassembled WGS sequence"/>
</dbReference>
<dbReference type="EMBL" id="LLZZ01000112">
    <property type="protein sequence ID" value="KTB05680.1"/>
    <property type="molecule type" value="Genomic_DNA"/>
</dbReference>
<dbReference type="PANTHER" id="PTHR28048:SF1">
    <property type="entry name" value="ACR195WP"/>
    <property type="match status" value="1"/>
</dbReference>
<organism evidence="1 2">
    <name type="scientific">Candida glabrata</name>
    <name type="common">Yeast</name>
    <name type="synonym">Torulopsis glabrata</name>
    <dbReference type="NCBI Taxonomy" id="5478"/>
    <lineage>
        <taxon>Eukaryota</taxon>
        <taxon>Fungi</taxon>
        <taxon>Dikarya</taxon>
        <taxon>Ascomycota</taxon>
        <taxon>Saccharomycotina</taxon>
        <taxon>Saccharomycetes</taxon>
        <taxon>Saccharomycetales</taxon>
        <taxon>Saccharomycetaceae</taxon>
        <taxon>Nakaseomyces</taxon>
    </lineage>
</organism>
<evidence type="ECO:0008006" key="3">
    <source>
        <dbReference type="Google" id="ProtNLM"/>
    </source>
</evidence>
<sequence>MSNILSVFNPPPSRELDEEETRDCVPCQVMSTVFGIGFGSYLVSGRAFKYSEAEKKKGISLEEFNKRNPMWWRRSLKGLGSIFIIMGLARGTEGWLWNKEKEYKKF</sequence>
<dbReference type="OMA" id="EGWLWNK"/>
<dbReference type="VEuPathDB" id="FungiDB:B1J91_I03520g"/>